<evidence type="ECO:0000313" key="2">
    <source>
        <dbReference type="Proteomes" id="UP000662783"/>
    </source>
</evidence>
<accession>A0A974WL79</accession>
<reference evidence="1" key="1">
    <citation type="submission" date="2021-02" db="EMBL/GenBank/DDBJ databases">
        <title>Fulvivirga sp. S481 isolated from sea water.</title>
        <authorList>
            <person name="Bae S.S."/>
            <person name="Baek K."/>
        </authorList>
    </citation>
    <scope>NUCLEOTIDE SEQUENCE</scope>
    <source>
        <strain evidence="1">S481</strain>
    </source>
</reference>
<protein>
    <submittedName>
        <fullName evidence="1">DUF2452 domain-containing protein</fullName>
    </submittedName>
</protein>
<evidence type="ECO:0000313" key="1">
    <source>
        <dbReference type="EMBL" id="QSE99287.1"/>
    </source>
</evidence>
<gene>
    <name evidence="1" type="ORF">JR347_00610</name>
</gene>
<dbReference type="AlphaFoldDB" id="A0A974WL79"/>
<dbReference type="Pfam" id="PF10504">
    <property type="entry name" value="DUF2452"/>
    <property type="match status" value="1"/>
</dbReference>
<dbReference type="EMBL" id="CP070608">
    <property type="protein sequence ID" value="QSE99287.1"/>
    <property type="molecule type" value="Genomic_DNA"/>
</dbReference>
<proteinExistence type="predicted"/>
<keyword evidence="2" id="KW-1185">Reference proteome</keyword>
<sequence length="145" mass="16702">MSDEELERLRDKITTTPSTLPYAHHAGSALIKPEDKGKIKGQALAAMHEQSQMHLDKIYEQMKLLVKQAEEVHSRIEISEQIYQAEMKFKPLVGHIYHLYEKKDGNQLLSLISPKEWGASMPFNRFIATVKLLSDHTWMVEEEGD</sequence>
<dbReference type="KEGG" id="fuv:JR347_00610"/>
<dbReference type="InterPro" id="IPR019534">
    <property type="entry name" value="DUF2452"/>
</dbReference>
<dbReference type="Proteomes" id="UP000662783">
    <property type="component" value="Chromosome"/>
</dbReference>
<name>A0A974WL79_9BACT</name>
<organism evidence="1 2">
    <name type="scientific">Fulvivirga lutea</name>
    <dbReference type="NCBI Taxonomy" id="2810512"/>
    <lineage>
        <taxon>Bacteria</taxon>
        <taxon>Pseudomonadati</taxon>
        <taxon>Bacteroidota</taxon>
        <taxon>Cytophagia</taxon>
        <taxon>Cytophagales</taxon>
        <taxon>Fulvivirgaceae</taxon>
        <taxon>Fulvivirga</taxon>
    </lineage>
</organism>